<evidence type="ECO:0000313" key="2">
    <source>
        <dbReference type="Proteomes" id="UP000790377"/>
    </source>
</evidence>
<sequence length="394" mass="44285">MTEGVDEINQLVNHQLIYAVLHKHLKKRRSSQDLALADIALKTDRQLIASRIYALLQDRERRKLFMDQKDHRAQSLLNLMQELLDDASLDLGELRSFLTTALIQLSRNSGLYPERLLIKDVTIQDKFASANGRYGDVYEGNLGGRAVAVKTMRGCGFGRDAAMQQVKAFAKEAVLWAQLSSPYVLPFYGVYPITANADRLGLISPWMKNGNLTQYLDKTPQIDQRSLMDDIAFGLDYLHSFDPQVIHGDLKGPNILITDDHRACVADFGLCLLAQSSALQITMTFSSNDGGSFFWMAPELFNGDEECVYKNCATDAYAFGCVCYEIFNGQPPFFDLRPNKARIVIKESRVPPRPTHPDLSDALWILIQKCLRGDPESRPGMSEVVQQLSSQQNN</sequence>
<comment type="caution">
    <text evidence="1">The sequence shown here is derived from an EMBL/GenBank/DDBJ whole genome shotgun (WGS) entry which is preliminary data.</text>
</comment>
<accession>A0ACB8A2T4</accession>
<dbReference type="EMBL" id="MU267959">
    <property type="protein sequence ID" value="KAH7906928.1"/>
    <property type="molecule type" value="Genomic_DNA"/>
</dbReference>
<dbReference type="Proteomes" id="UP000790377">
    <property type="component" value="Unassembled WGS sequence"/>
</dbReference>
<reference evidence="1" key="1">
    <citation type="journal article" date="2021" name="New Phytol.">
        <title>Evolutionary innovations through gain and loss of genes in the ectomycorrhizal Boletales.</title>
        <authorList>
            <person name="Wu G."/>
            <person name="Miyauchi S."/>
            <person name="Morin E."/>
            <person name="Kuo A."/>
            <person name="Drula E."/>
            <person name="Varga T."/>
            <person name="Kohler A."/>
            <person name="Feng B."/>
            <person name="Cao Y."/>
            <person name="Lipzen A."/>
            <person name="Daum C."/>
            <person name="Hundley H."/>
            <person name="Pangilinan J."/>
            <person name="Johnson J."/>
            <person name="Barry K."/>
            <person name="LaButti K."/>
            <person name="Ng V."/>
            <person name="Ahrendt S."/>
            <person name="Min B."/>
            <person name="Choi I.G."/>
            <person name="Park H."/>
            <person name="Plett J.M."/>
            <person name="Magnuson J."/>
            <person name="Spatafora J.W."/>
            <person name="Nagy L.G."/>
            <person name="Henrissat B."/>
            <person name="Grigoriev I.V."/>
            <person name="Yang Z.L."/>
            <person name="Xu J."/>
            <person name="Martin F.M."/>
        </authorList>
    </citation>
    <scope>NUCLEOTIDE SEQUENCE</scope>
    <source>
        <strain evidence="1">ATCC 28755</strain>
    </source>
</reference>
<evidence type="ECO:0000313" key="1">
    <source>
        <dbReference type="EMBL" id="KAH7906928.1"/>
    </source>
</evidence>
<organism evidence="1 2">
    <name type="scientific">Hygrophoropsis aurantiaca</name>
    <dbReference type="NCBI Taxonomy" id="72124"/>
    <lineage>
        <taxon>Eukaryota</taxon>
        <taxon>Fungi</taxon>
        <taxon>Dikarya</taxon>
        <taxon>Basidiomycota</taxon>
        <taxon>Agaricomycotina</taxon>
        <taxon>Agaricomycetes</taxon>
        <taxon>Agaricomycetidae</taxon>
        <taxon>Boletales</taxon>
        <taxon>Coniophorineae</taxon>
        <taxon>Hygrophoropsidaceae</taxon>
        <taxon>Hygrophoropsis</taxon>
    </lineage>
</organism>
<gene>
    <name evidence="1" type="ORF">BJ138DRAFT_564632</name>
</gene>
<name>A0ACB8A2T4_9AGAM</name>
<keyword evidence="2" id="KW-1185">Reference proteome</keyword>
<proteinExistence type="predicted"/>
<protein>
    <submittedName>
        <fullName evidence="1">Kinase-like domain-containing protein</fullName>
    </submittedName>
</protein>